<dbReference type="PANTHER" id="PTHR12121">
    <property type="entry name" value="CARBON CATABOLITE REPRESSOR PROTEIN 4"/>
    <property type="match status" value="1"/>
</dbReference>
<dbReference type="EMBL" id="KZ819662">
    <property type="protein sequence ID" value="PWN31081.1"/>
    <property type="molecule type" value="Genomic_DNA"/>
</dbReference>
<dbReference type="SUPFAM" id="SSF56219">
    <property type="entry name" value="DNase I-like"/>
    <property type="match status" value="1"/>
</dbReference>
<feature type="compositionally biased region" description="Basic and acidic residues" evidence="3">
    <location>
        <begin position="496"/>
        <end position="507"/>
    </location>
</feature>
<reference evidence="5 6" key="1">
    <citation type="journal article" date="2018" name="Mol. Biol. Evol.">
        <title>Broad Genomic Sampling Reveals a Smut Pathogenic Ancestry of the Fungal Clade Ustilaginomycotina.</title>
        <authorList>
            <person name="Kijpornyongpan T."/>
            <person name="Mondo S.J."/>
            <person name="Barry K."/>
            <person name="Sandor L."/>
            <person name="Lee J."/>
            <person name="Lipzen A."/>
            <person name="Pangilinan J."/>
            <person name="LaButti K."/>
            <person name="Hainaut M."/>
            <person name="Henrissat B."/>
            <person name="Grigoriev I.V."/>
            <person name="Spatafora J.W."/>
            <person name="Aime M.C."/>
        </authorList>
    </citation>
    <scope>NUCLEOTIDE SEQUENCE [LARGE SCALE GENOMIC DNA]</scope>
    <source>
        <strain evidence="5 6">MCA 5214</strain>
    </source>
</reference>
<organism evidence="5 6">
    <name type="scientific">Jaminaea rosea</name>
    <dbReference type="NCBI Taxonomy" id="1569628"/>
    <lineage>
        <taxon>Eukaryota</taxon>
        <taxon>Fungi</taxon>
        <taxon>Dikarya</taxon>
        <taxon>Basidiomycota</taxon>
        <taxon>Ustilaginomycotina</taxon>
        <taxon>Exobasidiomycetes</taxon>
        <taxon>Microstromatales</taxon>
        <taxon>Microstromatales incertae sedis</taxon>
        <taxon>Jaminaea</taxon>
    </lineage>
</organism>
<evidence type="ECO:0000259" key="4">
    <source>
        <dbReference type="Pfam" id="PF03372"/>
    </source>
</evidence>
<feature type="compositionally biased region" description="Low complexity" evidence="3">
    <location>
        <begin position="26"/>
        <end position="35"/>
    </location>
</feature>
<feature type="compositionally biased region" description="Polar residues" evidence="3">
    <location>
        <begin position="1"/>
        <end position="25"/>
    </location>
</feature>
<name>A0A316V3H1_9BASI</name>
<accession>A0A316V3H1</accession>
<evidence type="ECO:0000313" key="6">
    <source>
        <dbReference type="Proteomes" id="UP000245884"/>
    </source>
</evidence>
<dbReference type="InterPro" id="IPR050410">
    <property type="entry name" value="CCR4/nocturin_mRNA_transcr"/>
</dbReference>
<feature type="domain" description="Endonuclease/exonuclease/phosphatase" evidence="4">
    <location>
        <begin position="132"/>
        <end position="345"/>
    </location>
</feature>
<dbReference type="AlphaFoldDB" id="A0A316V3H1"/>
<feature type="region of interest" description="Disordered" evidence="3">
    <location>
        <begin position="485"/>
        <end position="507"/>
    </location>
</feature>
<evidence type="ECO:0000256" key="1">
    <source>
        <dbReference type="ARBA" id="ARBA00010774"/>
    </source>
</evidence>
<feature type="region of interest" description="Disordered" evidence="3">
    <location>
        <begin position="359"/>
        <end position="436"/>
    </location>
</feature>
<dbReference type="InterPro" id="IPR036691">
    <property type="entry name" value="Endo/exonu/phosph_ase_sf"/>
</dbReference>
<protein>
    <recommendedName>
        <fullName evidence="4">Endonuclease/exonuclease/phosphatase domain-containing protein</fullName>
    </recommendedName>
</protein>
<proteinExistence type="inferred from homology"/>
<feature type="compositionally biased region" description="Basic and acidic residues" evidence="3">
    <location>
        <begin position="370"/>
        <end position="381"/>
    </location>
</feature>
<dbReference type="Pfam" id="PF03372">
    <property type="entry name" value="Exo_endo_phos"/>
    <property type="match status" value="1"/>
</dbReference>
<keyword evidence="6" id="KW-1185">Reference proteome</keyword>
<sequence>MVAPQHNGSDETSNAQRSIPENSKQSNGSAGANDKAAGKGKGKNKGSSPALDPAIIEAKRKARAEKKEREEQERVRKEEEAASGSAPIAVDAQGRPLYRPREWAAVNAVDGVEQQHGQPLQSRSCRPRIKVLSWNMLAQGLVRRKLFPGSDAMRWKDREAGLSAELLGHGFDVACLQEVDRVETHTATLSKAGYSHLYAKGYAQKQHGLMLAWRSSSRRQGAKPPLFEEKPAASRIVYLDDEEVAAGRTGCSRVTRNIGIVAALPFVKEDAQPAADPGGIILATTHLFWHPMHGYERLRQVGLLVRAIDRFRRSSVGNDTIAPVWADWAVVFAGDFNDQPHSASYACLTGRLPIDEHGREEIRQSSVVHKSVDEKRERERQTGAAALQEEKQGQAASTCEEQESDALDEAEAEDAEGEGEEEEEGGADDQILKNCRPATPSDGLLRLEELEALFDLSSCSVSSSTPPRHLRSAYGSSFPQLCGQDESDNLFSTPTRGRERWDDPDWKEGDPNVHTWLAGTQAGCEPMWTLFSSLFSLTLDFIFLFPRTKSEGKEGVEYPKVTKLLRTHRTEVLKEGLPRKGICVSDHVAIGAELEL</sequence>
<dbReference type="GO" id="GO:0006139">
    <property type="term" value="P:nucleobase-containing compound metabolic process"/>
    <property type="evidence" value="ECO:0007669"/>
    <property type="project" value="UniProtKB-ARBA"/>
</dbReference>
<evidence type="ECO:0000256" key="3">
    <source>
        <dbReference type="SAM" id="MobiDB-lite"/>
    </source>
</evidence>
<feature type="compositionally biased region" description="Acidic residues" evidence="3">
    <location>
        <begin position="400"/>
        <end position="427"/>
    </location>
</feature>
<keyword evidence="2" id="KW-0378">Hydrolase</keyword>
<dbReference type="InterPro" id="IPR005135">
    <property type="entry name" value="Endo/exonuclease/phosphatase"/>
</dbReference>
<dbReference type="GO" id="GO:0000175">
    <property type="term" value="F:3'-5'-RNA exonuclease activity"/>
    <property type="evidence" value="ECO:0007669"/>
    <property type="project" value="TreeGrafter"/>
</dbReference>
<dbReference type="RefSeq" id="XP_025365693.1">
    <property type="nucleotide sequence ID" value="XM_025505328.1"/>
</dbReference>
<dbReference type="Gene3D" id="3.60.10.10">
    <property type="entry name" value="Endonuclease/exonuclease/phosphatase"/>
    <property type="match status" value="1"/>
</dbReference>
<evidence type="ECO:0000313" key="5">
    <source>
        <dbReference type="EMBL" id="PWN31081.1"/>
    </source>
</evidence>
<evidence type="ECO:0000256" key="2">
    <source>
        <dbReference type="ARBA" id="ARBA00022801"/>
    </source>
</evidence>
<comment type="similarity">
    <text evidence="1">Belongs to the CCR4/nocturin family.</text>
</comment>
<dbReference type="GeneID" id="37027151"/>
<dbReference type="PANTHER" id="PTHR12121:SF45">
    <property type="entry name" value="NOCTURNIN"/>
    <property type="match status" value="1"/>
</dbReference>
<feature type="region of interest" description="Disordered" evidence="3">
    <location>
        <begin position="1"/>
        <end position="89"/>
    </location>
</feature>
<dbReference type="Proteomes" id="UP000245884">
    <property type="component" value="Unassembled WGS sequence"/>
</dbReference>
<dbReference type="OrthoDB" id="428734at2759"/>
<feature type="compositionally biased region" description="Basic and acidic residues" evidence="3">
    <location>
        <begin position="65"/>
        <end position="80"/>
    </location>
</feature>
<gene>
    <name evidence="5" type="ORF">BDZ90DRAFT_230077</name>
</gene>